<dbReference type="OrthoDB" id="7447178at2759"/>
<feature type="coiled-coil region" evidence="1">
    <location>
        <begin position="260"/>
        <end position="357"/>
    </location>
</feature>
<evidence type="ECO:0000313" key="4">
    <source>
        <dbReference type="RefSeq" id="XP_028148801.1"/>
    </source>
</evidence>
<evidence type="ECO:0000313" key="2">
    <source>
        <dbReference type="EnsemblMetazoa" id="XP_050510385.1"/>
    </source>
</evidence>
<dbReference type="PANTHER" id="PTHR46518:SF1">
    <property type="entry name" value="OUTER DYNEIN ARM-DOCKING COMPLEX SUBUNIT 3"/>
    <property type="match status" value="1"/>
</dbReference>
<dbReference type="GO" id="GO:0036064">
    <property type="term" value="C:ciliary basal body"/>
    <property type="evidence" value="ECO:0007669"/>
    <property type="project" value="TreeGrafter"/>
</dbReference>
<feature type="coiled-coil region" evidence="1">
    <location>
        <begin position="53"/>
        <end position="80"/>
    </location>
</feature>
<dbReference type="EnsemblMetazoa" id="XM_050654428.1">
    <property type="protein sequence ID" value="XP_050510385.1"/>
    <property type="gene ID" value="LOC126887093"/>
</dbReference>
<dbReference type="AlphaFoldDB" id="A0A6P7GGE2"/>
<accession>A0A6P7GGE2</accession>
<reference evidence="4" key="1">
    <citation type="submission" date="2025-04" db="UniProtKB">
        <authorList>
            <consortium name="RefSeq"/>
        </authorList>
    </citation>
    <scope>IDENTIFICATION</scope>
    <source>
        <tissue evidence="4">Whole insect</tissue>
    </source>
</reference>
<dbReference type="PANTHER" id="PTHR46518">
    <property type="entry name" value="COILED-COIL DOMAIN-CONTAINING PROTEIN 151"/>
    <property type="match status" value="1"/>
</dbReference>
<organism evidence="4">
    <name type="scientific">Diabrotica virgifera virgifera</name>
    <name type="common">western corn rootworm</name>
    <dbReference type="NCBI Taxonomy" id="50390"/>
    <lineage>
        <taxon>Eukaryota</taxon>
        <taxon>Metazoa</taxon>
        <taxon>Ecdysozoa</taxon>
        <taxon>Arthropoda</taxon>
        <taxon>Hexapoda</taxon>
        <taxon>Insecta</taxon>
        <taxon>Pterygota</taxon>
        <taxon>Neoptera</taxon>
        <taxon>Endopterygota</taxon>
        <taxon>Coleoptera</taxon>
        <taxon>Polyphaga</taxon>
        <taxon>Cucujiformia</taxon>
        <taxon>Chrysomeloidea</taxon>
        <taxon>Chrysomelidae</taxon>
        <taxon>Galerucinae</taxon>
        <taxon>Diabroticina</taxon>
        <taxon>Diabroticites</taxon>
        <taxon>Diabrotica</taxon>
    </lineage>
</organism>
<dbReference type="GO" id="GO:0003341">
    <property type="term" value="P:cilium movement"/>
    <property type="evidence" value="ECO:0007669"/>
    <property type="project" value="InterPro"/>
</dbReference>
<evidence type="ECO:0000313" key="3">
    <source>
        <dbReference type="Proteomes" id="UP001652700"/>
    </source>
</evidence>
<dbReference type="GO" id="GO:0097542">
    <property type="term" value="C:ciliary tip"/>
    <property type="evidence" value="ECO:0007669"/>
    <property type="project" value="TreeGrafter"/>
</dbReference>
<reference evidence="2" key="2">
    <citation type="submission" date="2025-05" db="UniProtKB">
        <authorList>
            <consortium name="EnsemblMetazoa"/>
        </authorList>
    </citation>
    <scope>IDENTIFICATION</scope>
</reference>
<dbReference type="InterPro" id="IPR033192">
    <property type="entry name" value="ODAD3"/>
</dbReference>
<dbReference type="Proteomes" id="UP001652700">
    <property type="component" value="Unplaced"/>
</dbReference>
<gene>
    <name evidence="4" type="primary">LOC114342211</name>
</gene>
<sequence>MNSTNMLAANKVKLHGMTSTKWTTKDKITQYKGLINLYTRDKTIIEMDNAIARRRQARELKSLQREIEINRKKLDNAIRGDKQKLRNTLADHRELQLTFQDAAPQKVIDTVHQVNFTKRKMRDMLAYRMKLKSDLLIDLKLKCATYEDNLKYEALQPMLLCEKQAHLITGKVHDAILKKEAAIYIRNSYKEMIAIMKKDSIYFDAILLSIKEDGLSQGKCMINATKLGQLGTEYLDDRRQEFQFLEKIVKNDMISRKKDLALVQQNVENFTQNLKNLIRHDSDINLGKVEIEDSPSYSVFEQEVQTLQQKLKILKDAFFTPSVDQLYPFLREQLRQKERLAELVNKYENNRNDLFKKTNSAKLLLSTLEFTMVEGTGHYTHEKIKLTEEIKQQQVEATKYDERINFRYQILAKVRMSLKHLQYISELVLTDTSTKPVPYPRHGSDPPIRPEEDEIDSEKIIPELTTKFTKLANNSKELIDSSNLERGYKMFEKFMRDRSKIIEVDVAASEESLIETIFTDARVPTRDDIKKQSAEIVLRNLAEMEYKPPPQPRKKYKFKK</sequence>
<dbReference type="GO" id="GO:0035253">
    <property type="term" value="C:ciliary rootlet"/>
    <property type="evidence" value="ECO:0007669"/>
    <property type="project" value="TreeGrafter"/>
</dbReference>
<keyword evidence="1" id="KW-0175">Coiled coil</keyword>
<protein>
    <submittedName>
        <fullName evidence="4">Uncharacterized protein LOC114342211</fullName>
    </submittedName>
</protein>
<name>A0A6P7GGE2_DIAVI</name>
<dbReference type="RefSeq" id="XP_028148801.1">
    <property type="nucleotide sequence ID" value="XM_028293000.1"/>
</dbReference>
<keyword evidence="3" id="KW-1185">Reference proteome</keyword>
<evidence type="ECO:0000256" key="1">
    <source>
        <dbReference type="SAM" id="Coils"/>
    </source>
</evidence>
<proteinExistence type="predicted"/>
<dbReference type="InParanoid" id="A0A6P7GGE2"/>
<dbReference type="GO" id="GO:0036158">
    <property type="term" value="P:outer dynein arm assembly"/>
    <property type="evidence" value="ECO:0007669"/>
    <property type="project" value="InterPro"/>
</dbReference>